<organism evidence="1 2">
    <name type="scientific">Haemophilus influenzae</name>
    <dbReference type="NCBI Taxonomy" id="727"/>
    <lineage>
        <taxon>Bacteria</taxon>
        <taxon>Pseudomonadati</taxon>
        <taxon>Pseudomonadota</taxon>
        <taxon>Gammaproteobacteria</taxon>
        <taxon>Pasteurellales</taxon>
        <taxon>Pasteurellaceae</taxon>
        <taxon>Haemophilus</taxon>
    </lineage>
</organism>
<protein>
    <submittedName>
        <fullName evidence="1">Type IV pilus assembly protein PilM</fullName>
    </submittedName>
</protein>
<comment type="caution">
    <text evidence="1">The sequence shown here is derived from an EMBL/GenBank/DDBJ whole genome shotgun (WGS) entry which is preliminary data.</text>
</comment>
<dbReference type="EMBL" id="JMQP01000002">
    <property type="protein sequence ID" value="KIS36219.1"/>
    <property type="molecule type" value="Genomic_DNA"/>
</dbReference>
<reference evidence="1 2" key="1">
    <citation type="submission" date="2014-05" db="EMBL/GenBank/DDBJ databases">
        <title>Methylome analysis of the phasevarions of Haemophilus influenzae.</title>
        <authorList>
            <person name="Atack J.M."/>
            <person name="Fox K.L."/>
            <person name="Power P.M."/>
            <person name="Clark T."/>
            <person name="Jurcisek J."/>
            <person name="Korlach J."/>
            <person name="Bakaletz L.O."/>
            <person name="Jennings M.P."/>
        </authorList>
    </citation>
    <scope>NUCLEOTIDE SEQUENCE [LARGE SCALE GENOMIC DNA]</scope>
    <source>
        <strain evidence="1 2">1209</strain>
    </source>
</reference>
<dbReference type="PATRIC" id="fig|727.564.peg.1386"/>
<proteinExistence type="predicted"/>
<evidence type="ECO:0000313" key="2">
    <source>
        <dbReference type="Proteomes" id="UP000050700"/>
    </source>
</evidence>
<evidence type="ECO:0000313" key="1">
    <source>
        <dbReference type="EMBL" id="KIS36219.1"/>
    </source>
</evidence>
<accession>A0A0D0ICF1</accession>
<sequence>MQFSLKNYRTLQIGIHRKQSYFDFVWFDDLEQPQSYQIFVNDRYFKNRFLQQLKTQYQGKTFPLQFVASIPAHLTWSKVLMLPQVLNAQECHQQCKFVIEKELPIFLEELWFDYRSTPLKQGFRLEVTAIRKSTAQTYLQDFQPFKINVLDVASNAVLRAFQYLLNEQARSENTLFLFQEDDYCLAICERSQQSQILQSHENLTALYEQFTERFEGQLEQVFVYQIPSSYTPLLENWQRIETDLPFIALGNALWQKDLHQQKVGG</sequence>
<gene>
    <name evidence="1" type="ORF">NTHI1209_01860</name>
</gene>
<name>A0A0D0ICF1_HAEIF</name>
<dbReference type="RefSeq" id="WP_042601084.1">
    <property type="nucleotide sequence ID" value="NZ_AP018778.1"/>
</dbReference>
<dbReference type="AlphaFoldDB" id="A0A0D0ICF1"/>
<dbReference type="Proteomes" id="UP000050700">
    <property type="component" value="Unassembled WGS sequence"/>
</dbReference>